<dbReference type="InterPro" id="IPR050809">
    <property type="entry name" value="UgpAE/MalFG_permease"/>
</dbReference>
<dbReference type="InterPro" id="IPR035906">
    <property type="entry name" value="MetI-like_sf"/>
</dbReference>
<feature type="transmembrane region" description="Helical" evidence="7">
    <location>
        <begin position="135"/>
        <end position="155"/>
    </location>
</feature>
<keyword evidence="10" id="KW-1185">Reference proteome</keyword>
<dbReference type="PROSITE" id="PS50928">
    <property type="entry name" value="ABC_TM1"/>
    <property type="match status" value="1"/>
</dbReference>
<dbReference type="GO" id="GO:0005886">
    <property type="term" value="C:plasma membrane"/>
    <property type="evidence" value="ECO:0007669"/>
    <property type="project" value="UniProtKB-SubCell"/>
</dbReference>
<evidence type="ECO:0000256" key="3">
    <source>
        <dbReference type="ARBA" id="ARBA00022475"/>
    </source>
</evidence>
<keyword evidence="4 7" id="KW-0812">Transmembrane</keyword>
<dbReference type="GO" id="GO:0055085">
    <property type="term" value="P:transmembrane transport"/>
    <property type="evidence" value="ECO:0007669"/>
    <property type="project" value="InterPro"/>
</dbReference>
<evidence type="ECO:0000256" key="6">
    <source>
        <dbReference type="ARBA" id="ARBA00023136"/>
    </source>
</evidence>
<comment type="similarity">
    <text evidence="7">Belongs to the binding-protein-dependent transport system permease family.</text>
</comment>
<keyword evidence="2 7" id="KW-0813">Transport</keyword>
<dbReference type="AlphaFoldDB" id="A0A927H4Q7"/>
<dbReference type="Gene3D" id="1.10.3720.10">
    <property type="entry name" value="MetI-like"/>
    <property type="match status" value="1"/>
</dbReference>
<evidence type="ECO:0000256" key="2">
    <source>
        <dbReference type="ARBA" id="ARBA00022448"/>
    </source>
</evidence>
<evidence type="ECO:0000256" key="1">
    <source>
        <dbReference type="ARBA" id="ARBA00004651"/>
    </source>
</evidence>
<protein>
    <submittedName>
        <fullName evidence="9">Sugar ABC transporter permease</fullName>
    </submittedName>
</protein>
<dbReference type="EMBL" id="JACXIY010000007">
    <property type="protein sequence ID" value="MBD2868130.1"/>
    <property type="molecule type" value="Genomic_DNA"/>
</dbReference>
<feature type="transmembrane region" description="Helical" evidence="7">
    <location>
        <begin position="195"/>
        <end position="213"/>
    </location>
</feature>
<dbReference type="Pfam" id="PF00528">
    <property type="entry name" value="BPD_transp_1"/>
    <property type="match status" value="1"/>
</dbReference>
<feature type="transmembrane region" description="Helical" evidence="7">
    <location>
        <begin position="233"/>
        <end position="256"/>
    </location>
</feature>
<dbReference type="CDD" id="cd06261">
    <property type="entry name" value="TM_PBP2"/>
    <property type="match status" value="1"/>
</dbReference>
<feature type="transmembrane region" description="Helical" evidence="7">
    <location>
        <begin position="97"/>
        <end position="123"/>
    </location>
</feature>
<keyword evidence="3" id="KW-1003">Cell membrane</keyword>
<gene>
    <name evidence="9" type="ORF">IDH41_06060</name>
</gene>
<sequence length="326" mass="36552">MALIGTGKSSAAQVPEAARDSRIRFGTRVKKDFAKNKLIYLMLSPAVIYFLLFHYGPMYGMQIAFKDFAINLGINGSPWTGFDNFKEFFSSFYFGRILVNTLLLSLYSLIFAFPAGIVLALLLNEVRKSWFKRSVQTITYMPHFISLVVVVGIMFDFLARDGLVNNLLTSVFGIEPIAFMREADWFRTLYIGSGIWQNIGWSSIIFLAAISTIDPSIYEAARIDGASRWKQTLHVTLPGIAPTIIILLILNIGHMLSVGNEKILLMYNPITYSTADVIGTYTYRKGILETNYSYAAAVGMFNAIISFTLLVIANTVSRKTSETKLW</sequence>
<comment type="caution">
    <text evidence="9">The sequence shown here is derived from an EMBL/GenBank/DDBJ whole genome shotgun (WGS) entry which is preliminary data.</text>
</comment>
<dbReference type="PANTHER" id="PTHR43227">
    <property type="entry name" value="BLL4140 PROTEIN"/>
    <property type="match status" value="1"/>
</dbReference>
<evidence type="ECO:0000256" key="7">
    <source>
        <dbReference type="RuleBase" id="RU363032"/>
    </source>
</evidence>
<comment type="subcellular location">
    <subcellularLocation>
        <location evidence="1 7">Cell membrane</location>
        <topology evidence="1 7">Multi-pass membrane protein</topology>
    </subcellularLocation>
</comment>
<name>A0A927H4Q7_9BACL</name>
<feature type="transmembrane region" description="Helical" evidence="7">
    <location>
        <begin position="292"/>
        <end position="316"/>
    </location>
</feature>
<dbReference type="RefSeq" id="WP_190859198.1">
    <property type="nucleotide sequence ID" value="NZ_JACXIY010000007.1"/>
</dbReference>
<proteinExistence type="inferred from homology"/>
<dbReference type="InterPro" id="IPR000515">
    <property type="entry name" value="MetI-like"/>
</dbReference>
<evidence type="ECO:0000256" key="5">
    <source>
        <dbReference type="ARBA" id="ARBA00022989"/>
    </source>
</evidence>
<evidence type="ECO:0000313" key="10">
    <source>
        <dbReference type="Proteomes" id="UP000632125"/>
    </source>
</evidence>
<reference evidence="9" key="1">
    <citation type="submission" date="2020-09" db="EMBL/GenBank/DDBJ databases">
        <title>A novel bacterium of genus Paenibacillus, isolated from South China Sea.</title>
        <authorList>
            <person name="Huang H."/>
            <person name="Mo K."/>
            <person name="Hu Y."/>
        </authorList>
    </citation>
    <scope>NUCLEOTIDE SEQUENCE</scope>
    <source>
        <strain evidence="9">IB182493</strain>
    </source>
</reference>
<feature type="domain" description="ABC transmembrane type-1" evidence="8">
    <location>
        <begin position="98"/>
        <end position="313"/>
    </location>
</feature>
<organism evidence="9 10">
    <name type="scientific">Paenibacillus arenilitoris</name>
    <dbReference type="NCBI Taxonomy" id="2772299"/>
    <lineage>
        <taxon>Bacteria</taxon>
        <taxon>Bacillati</taxon>
        <taxon>Bacillota</taxon>
        <taxon>Bacilli</taxon>
        <taxon>Bacillales</taxon>
        <taxon>Paenibacillaceae</taxon>
        <taxon>Paenibacillus</taxon>
    </lineage>
</organism>
<dbReference type="SUPFAM" id="SSF161098">
    <property type="entry name" value="MetI-like"/>
    <property type="match status" value="1"/>
</dbReference>
<keyword evidence="6 7" id="KW-0472">Membrane</keyword>
<keyword evidence="5 7" id="KW-1133">Transmembrane helix</keyword>
<accession>A0A927H4Q7</accession>
<evidence type="ECO:0000256" key="4">
    <source>
        <dbReference type="ARBA" id="ARBA00022692"/>
    </source>
</evidence>
<dbReference type="Proteomes" id="UP000632125">
    <property type="component" value="Unassembled WGS sequence"/>
</dbReference>
<dbReference type="PANTHER" id="PTHR43227:SF11">
    <property type="entry name" value="BLL4140 PROTEIN"/>
    <property type="match status" value="1"/>
</dbReference>
<evidence type="ECO:0000259" key="8">
    <source>
        <dbReference type="PROSITE" id="PS50928"/>
    </source>
</evidence>
<feature type="transmembrane region" description="Helical" evidence="7">
    <location>
        <begin position="38"/>
        <end position="56"/>
    </location>
</feature>
<evidence type="ECO:0000313" key="9">
    <source>
        <dbReference type="EMBL" id="MBD2868130.1"/>
    </source>
</evidence>